<keyword evidence="2" id="KW-1185">Reference proteome</keyword>
<evidence type="ECO:0000313" key="2">
    <source>
        <dbReference type="Proteomes" id="UP000053424"/>
    </source>
</evidence>
<dbReference type="Proteomes" id="UP000053424">
    <property type="component" value="Unassembled WGS sequence"/>
</dbReference>
<name>A0A0C3BM26_HEBCY</name>
<evidence type="ECO:0000313" key="1">
    <source>
        <dbReference type="EMBL" id="KIM37760.1"/>
    </source>
</evidence>
<accession>A0A0C3BM26</accession>
<dbReference type="AlphaFoldDB" id="A0A0C3BM26"/>
<sequence length="99" mass="11650">MSLERWHQTISDIFKGCEHLRDIHFASPNTFRTYRWTEGSLDLQPTVSSYQDVQSVSPRTRDVSWSHNPPIDGFFLVQPENVSGFPDFFRSNREFLARE</sequence>
<reference evidence="2" key="2">
    <citation type="submission" date="2015-01" db="EMBL/GenBank/DDBJ databases">
        <title>Evolutionary Origins and Diversification of the Mycorrhizal Mutualists.</title>
        <authorList>
            <consortium name="DOE Joint Genome Institute"/>
            <consortium name="Mycorrhizal Genomics Consortium"/>
            <person name="Kohler A."/>
            <person name="Kuo A."/>
            <person name="Nagy L.G."/>
            <person name="Floudas D."/>
            <person name="Copeland A."/>
            <person name="Barry K.W."/>
            <person name="Cichocki N."/>
            <person name="Veneault-Fourrey C."/>
            <person name="LaButti K."/>
            <person name="Lindquist E.A."/>
            <person name="Lipzen A."/>
            <person name="Lundell T."/>
            <person name="Morin E."/>
            <person name="Murat C."/>
            <person name="Riley R."/>
            <person name="Ohm R."/>
            <person name="Sun H."/>
            <person name="Tunlid A."/>
            <person name="Henrissat B."/>
            <person name="Grigoriev I.V."/>
            <person name="Hibbett D.S."/>
            <person name="Martin F."/>
        </authorList>
    </citation>
    <scope>NUCLEOTIDE SEQUENCE [LARGE SCALE GENOMIC DNA]</scope>
    <source>
        <strain evidence="2">h7</strain>
    </source>
</reference>
<organism evidence="1 2">
    <name type="scientific">Hebeloma cylindrosporum</name>
    <dbReference type="NCBI Taxonomy" id="76867"/>
    <lineage>
        <taxon>Eukaryota</taxon>
        <taxon>Fungi</taxon>
        <taxon>Dikarya</taxon>
        <taxon>Basidiomycota</taxon>
        <taxon>Agaricomycotina</taxon>
        <taxon>Agaricomycetes</taxon>
        <taxon>Agaricomycetidae</taxon>
        <taxon>Agaricales</taxon>
        <taxon>Agaricineae</taxon>
        <taxon>Hymenogastraceae</taxon>
        <taxon>Hebeloma</taxon>
    </lineage>
</organism>
<dbReference type="HOGENOM" id="CLU_2320679_0_0_1"/>
<reference evidence="1 2" key="1">
    <citation type="submission" date="2014-04" db="EMBL/GenBank/DDBJ databases">
        <authorList>
            <consortium name="DOE Joint Genome Institute"/>
            <person name="Kuo A."/>
            <person name="Gay G."/>
            <person name="Dore J."/>
            <person name="Kohler A."/>
            <person name="Nagy L.G."/>
            <person name="Floudas D."/>
            <person name="Copeland A."/>
            <person name="Barry K.W."/>
            <person name="Cichocki N."/>
            <person name="Veneault-Fourrey C."/>
            <person name="LaButti K."/>
            <person name="Lindquist E.A."/>
            <person name="Lipzen A."/>
            <person name="Lundell T."/>
            <person name="Morin E."/>
            <person name="Murat C."/>
            <person name="Sun H."/>
            <person name="Tunlid A."/>
            <person name="Henrissat B."/>
            <person name="Grigoriev I.V."/>
            <person name="Hibbett D.S."/>
            <person name="Martin F."/>
            <person name="Nordberg H.P."/>
            <person name="Cantor M.N."/>
            <person name="Hua S.X."/>
        </authorList>
    </citation>
    <scope>NUCLEOTIDE SEQUENCE [LARGE SCALE GENOMIC DNA]</scope>
    <source>
        <strain evidence="2">h7</strain>
    </source>
</reference>
<protein>
    <submittedName>
        <fullName evidence="1">Uncharacterized protein</fullName>
    </submittedName>
</protein>
<dbReference type="EMBL" id="KN831795">
    <property type="protein sequence ID" value="KIM37760.1"/>
    <property type="molecule type" value="Genomic_DNA"/>
</dbReference>
<proteinExistence type="predicted"/>
<gene>
    <name evidence="1" type="ORF">M413DRAFT_448276</name>
</gene>